<keyword evidence="1" id="KW-0472">Membrane</keyword>
<evidence type="ECO:0008006" key="4">
    <source>
        <dbReference type="Google" id="ProtNLM"/>
    </source>
</evidence>
<protein>
    <recommendedName>
        <fullName evidence="4">DUF2768 domain-containing protein</fullName>
    </recommendedName>
</protein>
<organism evidence="2 3">
    <name type="scientific">Acanthopleuribacter pedis</name>
    <dbReference type="NCBI Taxonomy" id="442870"/>
    <lineage>
        <taxon>Bacteria</taxon>
        <taxon>Pseudomonadati</taxon>
        <taxon>Acidobacteriota</taxon>
        <taxon>Holophagae</taxon>
        <taxon>Acanthopleuribacterales</taxon>
        <taxon>Acanthopleuribacteraceae</taxon>
        <taxon>Acanthopleuribacter</taxon>
    </lineage>
</organism>
<reference evidence="2" key="1">
    <citation type="submission" date="2021-03" db="EMBL/GenBank/DDBJ databases">
        <authorList>
            <person name="Wang G."/>
        </authorList>
    </citation>
    <scope>NUCLEOTIDE SEQUENCE</scope>
    <source>
        <strain evidence="2">KCTC 12899</strain>
    </source>
</reference>
<dbReference type="Proteomes" id="UP000664417">
    <property type="component" value="Unassembled WGS sequence"/>
</dbReference>
<keyword evidence="3" id="KW-1185">Reference proteome</keyword>
<keyword evidence="1" id="KW-1133">Transmembrane helix</keyword>
<evidence type="ECO:0000313" key="2">
    <source>
        <dbReference type="EMBL" id="MBO1321509.1"/>
    </source>
</evidence>
<comment type="caution">
    <text evidence="2">The sequence shown here is derived from an EMBL/GenBank/DDBJ whole genome shotgun (WGS) entry which is preliminary data.</text>
</comment>
<dbReference type="RefSeq" id="WP_207861483.1">
    <property type="nucleotide sequence ID" value="NZ_JAFREP010000025.1"/>
</dbReference>
<gene>
    <name evidence="2" type="ORF">J3U88_23705</name>
</gene>
<sequence length="61" mass="6772">MPIPIDLTALLIASLVVTVCLMAARLLWKAALRFVKIWLVTFTIMLLAVVGWYLSTRAGLL</sequence>
<feature type="transmembrane region" description="Helical" evidence="1">
    <location>
        <begin position="7"/>
        <end position="28"/>
    </location>
</feature>
<accession>A0A8J7U646</accession>
<evidence type="ECO:0000313" key="3">
    <source>
        <dbReference type="Proteomes" id="UP000664417"/>
    </source>
</evidence>
<evidence type="ECO:0000256" key="1">
    <source>
        <dbReference type="SAM" id="Phobius"/>
    </source>
</evidence>
<keyword evidence="1" id="KW-0812">Transmembrane</keyword>
<feature type="transmembrane region" description="Helical" evidence="1">
    <location>
        <begin position="34"/>
        <end position="54"/>
    </location>
</feature>
<dbReference type="AlphaFoldDB" id="A0A8J7U646"/>
<proteinExistence type="predicted"/>
<dbReference type="EMBL" id="JAFREP010000025">
    <property type="protein sequence ID" value="MBO1321509.1"/>
    <property type="molecule type" value="Genomic_DNA"/>
</dbReference>
<name>A0A8J7U646_9BACT</name>